<feature type="compositionally biased region" description="Low complexity" evidence="1">
    <location>
        <begin position="55"/>
        <end position="84"/>
    </location>
</feature>
<feature type="region of interest" description="Disordered" evidence="1">
    <location>
        <begin position="122"/>
        <end position="159"/>
    </location>
</feature>
<comment type="caution">
    <text evidence="4">The sequence shown here is derived from an EMBL/GenBank/DDBJ whole genome shotgun (WGS) entry which is preliminary data.</text>
</comment>
<gene>
    <name evidence="4" type="ORF">EHYA_01885</name>
</gene>
<evidence type="ECO:0000313" key="5">
    <source>
        <dbReference type="Proteomes" id="UP000286931"/>
    </source>
</evidence>
<name>A0A401YHZ1_9ACTN</name>
<keyword evidence="2" id="KW-1133">Transmembrane helix</keyword>
<feature type="region of interest" description="Disordered" evidence="1">
    <location>
        <begin position="1"/>
        <end position="38"/>
    </location>
</feature>
<dbReference type="AlphaFoldDB" id="A0A401YHZ1"/>
<evidence type="ECO:0000259" key="3">
    <source>
        <dbReference type="PROSITE" id="PS51175"/>
    </source>
</evidence>
<keyword evidence="2" id="KW-0472">Membrane</keyword>
<protein>
    <recommendedName>
        <fullName evidence="3">CBM6 domain-containing protein</fullName>
    </recommendedName>
</protein>
<dbReference type="Gene3D" id="2.60.120.260">
    <property type="entry name" value="Galactose-binding domain-like"/>
    <property type="match status" value="1"/>
</dbReference>
<keyword evidence="5" id="KW-1185">Reference proteome</keyword>
<dbReference type="InterPro" id="IPR008979">
    <property type="entry name" value="Galactose-bd-like_sf"/>
</dbReference>
<organism evidence="4 5">
    <name type="scientific">Embleya hyalina</name>
    <dbReference type="NCBI Taxonomy" id="516124"/>
    <lineage>
        <taxon>Bacteria</taxon>
        <taxon>Bacillati</taxon>
        <taxon>Actinomycetota</taxon>
        <taxon>Actinomycetes</taxon>
        <taxon>Kitasatosporales</taxon>
        <taxon>Streptomycetaceae</taxon>
        <taxon>Embleya</taxon>
    </lineage>
</organism>
<sequence>MTAGTNGEPEDPYGYLYRPAPGEEAGDGTGTTGAYGSSANRMMPQYVQVGQMNYAQPPAHTQPQAAIPAQHEQGGAQPPQQPRQSHGGSGGGGGGRGVMIGAAVAVLVVIGVVAGLLLTRDNDKGDKAKTPATTAGTQTTAGPSQTSSPSSAPSTAPGGKFAMVEAEDASPSGGAVAVAGVASSSGKGLIDMSAPGSTITWKVEVPKKGTYYLAVKFLNTTSEQQNLSILVNGKDTTNKARLKNYGTNTVTGTWNMVQLNEGSNDVALTCAPGESCKAALDQVWFENQQPSLK</sequence>
<reference evidence="4 5" key="1">
    <citation type="submission" date="2018-12" db="EMBL/GenBank/DDBJ databases">
        <title>Draft genome sequence of Embleya hyalina NBRC 13850T.</title>
        <authorList>
            <person name="Komaki H."/>
            <person name="Hosoyama A."/>
            <person name="Kimura A."/>
            <person name="Ichikawa N."/>
            <person name="Tamura T."/>
        </authorList>
    </citation>
    <scope>NUCLEOTIDE SEQUENCE [LARGE SCALE GENOMIC DNA]</scope>
    <source>
        <strain evidence="4 5">NBRC 13850</strain>
    </source>
</reference>
<accession>A0A401YHZ1</accession>
<feature type="compositionally biased region" description="Low complexity" evidence="1">
    <location>
        <begin position="130"/>
        <end position="159"/>
    </location>
</feature>
<feature type="region of interest" description="Disordered" evidence="1">
    <location>
        <begin position="53"/>
        <end position="94"/>
    </location>
</feature>
<dbReference type="PROSITE" id="PS51175">
    <property type="entry name" value="CBM6"/>
    <property type="match status" value="1"/>
</dbReference>
<dbReference type="GO" id="GO:0030246">
    <property type="term" value="F:carbohydrate binding"/>
    <property type="evidence" value="ECO:0007669"/>
    <property type="project" value="InterPro"/>
</dbReference>
<dbReference type="SUPFAM" id="SSF49785">
    <property type="entry name" value="Galactose-binding domain-like"/>
    <property type="match status" value="1"/>
</dbReference>
<evidence type="ECO:0000256" key="2">
    <source>
        <dbReference type="SAM" id="Phobius"/>
    </source>
</evidence>
<evidence type="ECO:0000313" key="4">
    <source>
        <dbReference type="EMBL" id="GCD94226.1"/>
    </source>
</evidence>
<dbReference type="Proteomes" id="UP000286931">
    <property type="component" value="Unassembled WGS sequence"/>
</dbReference>
<feature type="transmembrane region" description="Helical" evidence="2">
    <location>
        <begin position="98"/>
        <end position="119"/>
    </location>
</feature>
<feature type="domain" description="CBM6" evidence="3">
    <location>
        <begin position="162"/>
        <end position="286"/>
    </location>
</feature>
<proteinExistence type="predicted"/>
<dbReference type="EMBL" id="BIFH01000015">
    <property type="protein sequence ID" value="GCD94226.1"/>
    <property type="molecule type" value="Genomic_DNA"/>
</dbReference>
<evidence type="ECO:0000256" key="1">
    <source>
        <dbReference type="SAM" id="MobiDB-lite"/>
    </source>
</evidence>
<dbReference type="InterPro" id="IPR005084">
    <property type="entry name" value="CBM6"/>
</dbReference>
<keyword evidence="2" id="KW-0812">Transmembrane</keyword>